<feature type="transmembrane region" description="Helical" evidence="5">
    <location>
        <begin position="61"/>
        <end position="82"/>
    </location>
</feature>
<name>A0ABR1IBT0_9HYPO</name>
<dbReference type="Gene3D" id="1.20.1560.10">
    <property type="entry name" value="ABC transporter type 1, transmembrane domain"/>
    <property type="match status" value="1"/>
</dbReference>
<reference evidence="7 8" key="1">
    <citation type="journal article" date="2025" name="Microbiol. Resour. Announc.">
        <title>Draft genome sequences for Neonectria magnoliae and Neonectria punicea, canker pathogens of Liriodendron tulipifera and Acer saccharum in West Virginia.</title>
        <authorList>
            <person name="Petronek H.M."/>
            <person name="Kasson M.T."/>
            <person name="Metheny A.M."/>
            <person name="Stauder C.M."/>
            <person name="Lovett B."/>
            <person name="Lynch S.C."/>
            <person name="Garnas J.R."/>
            <person name="Kasson L.R."/>
            <person name="Stajich J.E."/>
        </authorList>
    </citation>
    <scope>NUCLEOTIDE SEQUENCE [LARGE SCALE GENOMIC DNA]</scope>
    <source>
        <strain evidence="7 8">NRRL 64651</strain>
    </source>
</reference>
<dbReference type="InterPro" id="IPR036640">
    <property type="entry name" value="ABC1_TM_sf"/>
</dbReference>
<accession>A0ABR1IBT0</accession>
<dbReference type="InterPro" id="IPR011527">
    <property type="entry name" value="ABC1_TM_dom"/>
</dbReference>
<dbReference type="Pfam" id="PF00664">
    <property type="entry name" value="ABC_membrane"/>
    <property type="match status" value="1"/>
</dbReference>
<dbReference type="PANTHER" id="PTHR43394">
    <property type="entry name" value="ATP-DEPENDENT PERMEASE MDL1, MITOCHONDRIAL"/>
    <property type="match status" value="1"/>
</dbReference>
<evidence type="ECO:0000313" key="8">
    <source>
        <dbReference type="Proteomes" id="UP001498421"/>
    </source>
</evidence>
<sequence>MIDSKIEDKLLTTWGEADKLTEEVFASIRNAHAFWAYSKLSRNFEDIVDKARALGKKKPPIYTVMFCIQLFSIYAGYGLAFWQGIRMYHSGEITEPGDVVTVILEVVLAARCLTQIARQIMVVSKASASAEDIFKPIDRKSKIDSLSDEEGSRPFECHGDIVFENVEFAYPSGPISKS</sequence>
<dbReference type="SUPFAM" id="SSF90123">
    <property type="entry name" value="ABC transporter transmembrane region"/>
    <property type="match status" value="1"/>
</dbReference>
<dbReference type="PANTHER" id="PTHR43394:SF1">
    <property type="entry name" value="ATP-BINDING CASSETTE SUB-FAMILY B MEMBER 10, MITOCHONDRIAL"/>
    <property type="match status" value="1"/>
</dbReference>
<organism evidence="7 8">
    <name type="scientific">Neonectria magnoliae</name>
    <dbReference type="NCBI Taxonomy" id="2732573"/>
    <lineage>
        <taxon>Eukaryota</taxon>
        <taxon>Fungi</taxon>
        <taxon>Dikarya</taxon>
        <taxon>Ascomycota</taxon>
        <taxon>Pezizomycotina</taxon>
        <taxon>Sordariomycetes</taxon>
        <taxon>Hypocreomycetidae</taxon>
        <taxon>Hypocreales</taxon>
        <taxon>Nectriaceae</taxon>
        <taxon>Neonectria</taxon>
    </lineage>
</organism>
<dbReference type="Proteomes" id="UP001498421">
    <property type="component" value="Unassembled WGS sequence"/>
</dbReference>
<dbReference type="Gene3D" id="3.40.50.300">
    <property type="entry name" value="P-loop containing nucleotide triphosphate hydrolases"/>
    <property type="match status" value="1"/>
</dbReference>
<gene>
    <name evidence="7" type="ORF">QQZ08_002963</name>
</gene>
<dbReference type="InterPro" id="IPR027417">
    <property type="entry name" value="P-loop_NTPase"/>
</dbReference>
<keyword evidence="2 5" id="KW-0812">Transmembrane</keyword>
<evidence type="ECO:0000256" key="2">
    <source>
        <dbReference type="ARBA" id="ARBA00022692"/>
    </source>
</evidence>
<comment type="caution">
    <text evidence="7">The sequence shown here is derived from an EMBL/GenBank/DDBJ whole genome shotgun (WGS) entry which is preliminary data.</text>
</comment>
<proteinExistence type="predicted"/>
<evidence type="ECO:0000256" key="4">
    <source>
        <dbReference type="ARBA" id="ARBA00023136"/>
    </source>
</evidence>
<keyword evidence="8" id="KW-1185">Reference proteome</keyword>
<evidence type="ECO:0000259" key="6">
    <source>
        <dbReference type="Pfam" id="PF00664"/>
    </source>
</evidence>
<dbReference type="InterPro" id="IPR039421">
    <property type="entry name" value="Type_1_exporter"/>
</dbReference>
<evidence type="ECO:0000256" key="5">
    <source>
        <dbReference type="SAM" id="Phobius"/>
    </source>
</evidence>
<keyword evidence="3 5" id="KW-1133">Transmembrane helix</keyword>
<protein>
    <recommendedName>
        <fullName evidence="6">ABC transmembrane type-1 domain-containing protein</fullName>
    </recommendedName>
</protein>
<evidence type="ECO:0000313" key="7">
    <source>
        <dbReference type="EMBL" id="KAK7430444.1"/>
    </source>
</evidence>
<feature type="domain" description="ABC transmembrane type-1" evidence="6">
    <location>
        <begin position="5"/>
        <end position="103"/>
    </location>
</feature>
<comment type="subcellular location">
    <subcellularLocation>
        <location evidence="1">Membrane</location>
        <topology evidence="1">Multi-pass membrane protein</topology>
    </subcellularLocation>
</comment>
<dbReference type="EMBL" id="JAZAVK010000019">
    <property type="protein sequence ID" value="KAK7430444.1"/>
    <property type="molecule type" value="Genomic_DNA"/>
</dbReference>
<evidence type="ECO:0000256" key="3">
    <source>
        <dbReference type="ARBA" id="ARBA00022989"/>
    </source>
</evidence>
<evidence type="ECO:0000256" key="1">
    <source>
        <dbReference type="ARBA" id="ARBA00004141"/>
    </source>
</evidence>
<keyword evidence="4 5" id="KW-0472">Membrane</keyword>